<protein>
    <submittedName>
        <fullName evidence="2">Antifreeze protein type IV</fullName>
    </submittedName>
</protein>
<evidence type="ECO:0000313" key="2">
    <source>
        <dbReference type="Ensembl" id="ENSPLAP00000023663.1"/>
    </source>
</evidence>
<organism evidence="2 3">
    <name type="scientific">Poecilia latipinna</name>
    <name type="common">sailfin molly</name>
    <dbReference type="NCBI Taxonomy" id="48699"/>
    <lineage>
        <taxon>Eukaryota</taxon>
        <taxon>Metazoa</taxon>
        <taxon>Chordata</taxon>
        <taxon>Craniata</taxon>
        <taxon>Vertebrata</taxon>
        <taxon>Euteleostomi</taxon>
        <taxon>Actinopterygii</taxon>
        <taxon>Neopterygii</taxon>
        <taxon>Teleostei</taxon>
        <taxon>Neoteleostei</taxon>
        <taxon>Acanthomorphata</taxon>
        <taxon>Ovalentaria</taxon>
        <taxon>Atherinomorphae</taxon>
        <taxon>Cyprinodontiformes</taxon>
        <taxon>Poeciliidae</taxon>
        <taxon>Poeciliinae</taxon>
        <taxon>Poecilia</taxon>
    </lineage>
</organism>
<dbReference type="AlphaFoldDB" id="A0A3B3VF76"/>
<dbReference type="GO" id="GO:0006869">
    <property type="term" value="P:lipid transport"/>
    <property type="evidence" value="ECO:0007669"/>
    <property type="project" value="InterPro"/>
</dbReference>
<dbReference type="STRING" id="48699.ENSPLAP00000023663"/>
<dbReference type="GO" id="GO:0042157">
    <property type="term" value="P:lipoprotein metabolic process"/>
    <property type="evidence" value="ECO:0007669"/>
    <property type="project" value="InterPro"/>
</dbReference>
<proteinExistence type="predicted"/>
<dbReference type="GeneTree" id="ENSGT00760000119652"/>
<name>A0A3B3VF76_9TELE</name>
<dbReference type="GO" id="GO:0008289">
    <property type="term" value="F:lipid binding"/>
    <property type="evidence" value="ECO:0007669"/>
    <property type="project" value="InterPro"/>
</dbReference>
<dbReference type="SUPFAM" id="SSF58113">
    <property type="entry name" value="Apolipoprotein A-I"/>
    <property type="match status" value="1"/>
</dbReference>
<feature type="chain" id="PRO_5017478388" evidence="1">
    <location>
        <begin position="19"/>
        <end position="148"/>
    </location>
</feature>
<dbReference type="GO" id="GO:0005576">
    <property type="term" value="C:extracellular region"/>
    <property type="evidence" value="ECO:0007669"/>
    <property type="project" value="InterPro"/>
</dbReference>
<evidence type="ECO:0000256" key="1">
    <source>
        <dbReference type="SAM" id="SignalP"/>
    </source>
</evidence>
<dbReference type="Ensembl" id="ENSPLAT00000005366.1">
    <property type="protein sequence ID" value="ENSPLAP00000023663.1"/>
    <property type="gene ID" value="ENSPLAG00000000201.1"/>
</dbReference>
<keyword evidence="1" id="KW-0732">Signal</keyword>
<feature type="signal peptide" evidence="1">
    <location>
        <begin position="1"/>
        <end position="18"/>
    </location>
</feature>
<dbReference type="Gene3D" id="6.10.250.100">
    <property type="match status" value="1"/>
</dbReference>
<accession>A0A3B3VF76</accession>
<dbReference type="Proteomes" id="UP000261500">
    <property type="component" value="Unplaced"/>
</dbReference>
<dbReference type="Pfam" id="PF04711">
    <property type="entry name" value="ApoA-II"/>
    <property type="match status" value="1"/>
</dbReference>
<keyword evidence="3" id="KW-1185">Reference proteome</keyword>
<dbReference type="InterPro" id="IPR006801">
    <property type="entry name" value="ApoA-II"/>
</dbReference>
<reference evidence="2" key="2">
    <citation type="submission" date="2025-09" db="UniProtKB">
        <authorList>
            <consortium name="Ensembl"/>
        </authorList>
    </citation>
    <scope>IDENTIFICATION</scope>
</reference>
<sequence>MKFSLVATILVVLAVSEARSLVRREVQAEVDRITQLLRDMSTSVTMATQDMVEKMKALEMTNTATYMEDSQVKIQPLVEQVQSEAAKLQEQVKPLISNIEERVRPLTDDFNAQFLTDNLQNQVKPLTNMMEKFLQQVMEQSKALLSPQ</sequence>
<evidence type="ECO:0000313" key="3">
    <source>
        <dbReference type="Proteomes" id="UP000261500"/>
    </source>
</evidence>
<reference evidence="2" key="1">
    <citation type="submission" date="2025-08" db="UniProtKB">
        <authorList>
            <consortium name="Ensembl"/>
        </authorList>
    </citation>
    <scope>IDENTIFICATION</scope>
</reference>